<comment type="caution">
    <text evidence="2">The sequence shown here is derived from an EMBL/GenBank/DDBJ whole genome shotgun (WGS) entry which is preliminary data.</text>
</comment>
<accession>A0A811VDK9</accession>
<dbReference type="EMBL" id="CAJHJT010000056">
    <property type="protein sequence ID" value="CAD7013091.1"/>
    <property type="molecule type" value="Genomic_DNA"/>
</dbReference>
<evidence type="ECO:0000256" key="1">
    <source>
        <dbReference type="SAM" id="Phobius"/>
    </source>
</evidence>
<name>A0A811VDK9_CERCA</name>
<dbReference type="AlphaFoldDB" id="A0A811VDK9"/>
<feature type="transmembrane region" description="Helical" evidence="1">
    <location>
        <begin position="50"/>
        <end position="72"/>
    </location>
</feature>
<reference evidence="2" key="1">
    <citation type="submission" date="2020-11" db="EMBL/GenBank/DDBJ databases">
        <authorList>
            <person name="Whitehead M."/>
        </authorList>
    </citation>
    <scope>NUCLEOTIDE SEQUENCE</scope>
    <source>
        <strain evidence="2">EGII</strain>
    </source>
</reference>
<keyword evidence="1" id="KW-0812">Transmembrane</keyword>
<keyword evidence="3" id="KW-1185">Reference proteome</keyword>
<protein>
    <submittedName>
        <fullName evidence="2">(Mediterranean fruit fly) hypothetical protein</fullName>
    </submittedName>
</protein>
<keyword evidence="1" id="KW-1133">Transmembrane helix</keyword>
<organism evidence="2 3">
    <name type="scientific">Ceratitis capitata</name>
    <name type="common">Mediterranean fruit fly</name>
    <name type="synonym">Tephritis capitata</name>
    <dbReference type="NCBI Taxonomy" id="7213"/>
    <lineage>
        <taxon>Eukaryota</taxon>
        <taxon>Metazoa</taxon>
        <taxon>Ecdysozoa</taxon>
        <taxon>Arthropoda</taxon>
        <taxon>Hexapoda</taxon>
        <taxon>Insecta</taxon>
        <taxon>Pterygota</taxon>
        <taxon>Neoptera</taxon>
        <taxon>Endopterygota</taxon>
        <taxon>Diptera</taxon>
        <taxon>Brachycera</taxon>
        <taxon>Muscomorpha</taxon>
        <taxon>Tephritoidea</taxon>
        <taxon>Tephritidae</taxon>
        <taxon>Ceratitis</taxon>
        <taxon>Ceratitis</taxon>
    </lineage>
</organism>
<keyword evidence="1" id="KW-0472">Membrane</keyword>
<evidence type="ECO:0000313" key="2">
    <source>
        <dbReference type="EMBL" id="CAD7013091.1"/>
    </source>
</evidence>
<sequence length="103" mass="11753">MCACSSLEHSAKVCQACDNLFNLAKKVVHLQTNTLTHTHTNICIKSTIQIYLLLRVNLFILLNLLTIIQLLVNRGKSVNKNYQNQYQRKHVNDMLAYSTLHGV</sequence>
<dbReference type="Proteomes" id="UP000606786">
    <property type="component" value="Unassembled WGS sequence"/>
</dbReference>
<evidence type="ECO:0000313" key="3">
    <source>
        <dbReference type="Proteomes" id="UP000606786"/>
    </source>
</evidence>
<proteinExistence type="predicted"/>
<gene>
    <name evidence="2" type="ORF">CCAP1982_LOCUS21165</name>
</gene>